<evidence type="ECO:0000313" key="2">
    <source>
        <dbReference type="Proteomes" id="UP001320706"/>
    </source>
</evidence>
<comment type="caution">
    <text evidence="1">The sequence shown here is derived from an EMBL/GenBank/DDBJ whole genome shotgun (WGS) entry which is preliminary data.</text>
</comment>
<reference evidence="1" key="1">
    <citation type="submission" date="2024-02" db="EMBL/GenBank/DDBJ databases">
        <title>Metagenome Assembled Genome of Zalaria obscura JY119.</title>
        <authorList>
            <person name="Vighnesh L."/>
            <person name="Jagadeeshwari U."/>
            <person name="Venkata Ramana C."/>
            <person name="Sasikala C."/>
        </authorList>
    </citation>
    <scope>NUCLEOTIDE SEQUENCE</scope>
    <source>
        <strain evidence="1">JY119</strain>
    </source>
</reference>
<sequence length="95" mass="10632">MHASKDKAANEMMATQEVRLIEDAMNHRIKHEMAVASLWPTSLKRSDPSILSLLCNDSYNIPIDSYNTPIGSYPYSFSNDTSILLNTTTISLLIN</sequence>
<accession>A0ACC3SL00</accession>
<name>A0ACC3SL00_9PEZI</name>
<dbReference type="EMBL" id="JAMKPW020000006">
    <property type="protein sequence ID" value="KAK8217229.1"/>
    <property type="molecule type" value="Genomic_DNA"/>
</dbReference>
<proteinExistence type="predicted"/>
<keyword evidence="2" id="KW-1185">Reference proteome</keyword>
<evidence type="ECO:0000313" key="1">
    <source>
        <dbReference type="EMBL" id="KAK8217229.1"/>
    </source>
</evidence>
<protein>
    <submittedName>
        <fullName evidence="1">Uncharacterized protein</fullName>
    </submittedName>
</protein>
<dbReference type="Proteomes" id="UP001320706">
    <property type="component" value="Unassembled WGS sequence"/>
</dbReference>
<gene>
    <name evidence="1" type="ORF">M8818_001482</name>
</gene>
<organism evidence="1 2">
    <name type="scientific">Zalaria obscura</name>
    <dbReference type="NCBI Taxonomy" id="2024903"/>
    <lineage>
        <taxon>Eukaryota</taxon>
        <taxon>Fungi</taxon>
        <taxon>Dikarya</taxon>
        <taxon>Ascomycota</taxon>
        <taxon>Pezizomycotina</taxon>
        <taxon>Dothideomycetes</taxon>
        <taxon>Dothideomycetidae</taxon>
        <taxon>Dothideales</taxon>
        <taxon>Zalariaceae</taxon>
        <taxon>Zalaria</taxon>
    </lineage>
</organism>